<dbReference type="PANTHER" id="PTHR43132:SF6">
    <property type="entry name" value="HTH-TYPE TRANSCRIPTIONAL REPRESSOR CZRA"/>
    <property type="match status" value="1"/>
</dbReference>
<reference evidence="6" key="1">
    <citation type="submission" date="2017-09" db="EMBL/GenBank/DDBJ databases">
        <title>Depth-based differentiation of microbial function through sediment-hosted aquifers and enrichment of novel symbionts in the deep terrestrial subsurface.</title>
        <authorList>
            <person name="Probst A.J."/>
            <person name="Ladd B."/>
            <person name="Jarett J.K."/>
            <person name="Geller-Mcgrath D.E."/>
            <person name="Sieber C.M.K."/>
            <person name="Emerson J.B."/>
            <person name="Anantharaman K."/>
            <person name="Thomas B.C."/>
            <person name="Malmstrom R."/>
            <person name="Stieglmeier M."/>
            <person name="Klingl A."/>
            <person name="Woyke T."/>
            <person name="Ryan C.M."/>
            <person name="Banfield J.F."/>
        </authorList>
    </citation>
    <scope>NUCLEOTIDE SEQUENCE [LARGE SCALE GENOMIC DNA]</scope>
</reference>
<dbReference type="InterPro" id="IPR036390">
    <property type="entry name" value="WH_DNA-bd_sf"/>
</dbReference>
<gene>
    <name evidence="5" type="ORF">COU06_00095</name>
</gene>
<dbReference type="PANTHER" id="PTHR43132">
    <property type="entry name" value="ARSENICAL RESISTANCE OPERON REPRESSOR ARSR-RELATED"/>
    <property type="match status" value="1"/>
</dbReference>
<feature type="domain" description="HTH arsR-type" evidence="4">
    <location>
        <begin position="14"/>
        <end position="103"/>
    </location>
</feature>
<dbReference type="InterPro" id="IPR011991">
    <property type="entry name" value="ArsR-like_HTH"/>
</dbReference>
<comment type="caution">
    <text evidence="5">The sequence shown here is derived from an EMBL/GenBank/DDBJ whole genome shotgun (WGS) entry which is preliminary data.</text>
</comment>
<dbReference type="InterPro" id="IPR036388">
    <property type="entry name" value="WH-like_DNA-bd_sf"/>
</dbReference>
<dbReference type="NCBIfam" id="NF033788">
    <property type="entry name" value="HTH_metalloreg"/>
    <property type="match status" value="1"/>
</dbReference>
<name>A0A2M6WKN1_9BACT</name>
<evidence type="ECO:0000259" key="4">
    <source>
        <dbReference type="PROSITE" id="PS50987"/>
    </source>
</evidence>
<dbReference type="AlphaFoldDB" id="A0A2M6WKN1"/>
<evidence type="ECO:0000256" key="2">
    <source>
        <dbReference type="ARBA" id="ARBA00023125"/>
    </source>
</evidence>
<keyword evidence="2" id="KW-0238">DNA-binding</keyword>
<keyword evidence="3" id="KW-0804">Transcription</keyword>
<dbReference type="EMBL" id="PFAY01000002">
    <property type="protein sequence ID" value="PIT93361.1"/>
    <property type="molecule type" value="Genomic_DNA"/>
</dbReference>
<dbReference type="Pfam" id="PF01022">
    <property type="entry name" value="HTH_5"/>
    <property type="match status" value="1"/>
</dbReference>
<dbReference type="GO" id="GO:0003677">
    <property type="term" value="F:DNA binding"/>
    <property type="evidence" value="ECO:0007669"/>
    <property type="project" value="UniProtKB-KW"/>
</dbReference>
<accession>A0A2M6WKN1</accession>
<dbReference type="GO" id="GO:0003700">
    <property type="term" value="F:DNA-binding transcription factor activity"/>
    <property type="evidence" value="ECO:0007669"/>
    <property type="project" value="InterPro"/>
</dbReference>
<evidence type="ECO:0000313" key="5">
    <source>
        <dbReference type="EMBL" id="PIT93361.1"/>
    </source>
</evidence>
<dbReference type="PRINTS" id="PR00778">
    <property type="entry name" value="HTHARSR"/>
</dbReference>
<dbReference type="SUPFAM" id="SSF46785">
    <property type="entry name" value="Winged helix' DNA-binding domain"/>
    <property type="match status" value="1"/>
</dbReference>
<dbReference type="InterPro" id="IPR001845">
    <property type="entry name" value="HTH_ArsR_DNA-bd_dom"/>
</dbReference>
<protein>
    <recommendedName>
        <fullName evidence="4">HTH arsR-type domain-containing protein</fullName>
    </recommendedName>
</protein>
<proteinExistence type="predicted"/>
<dbReference type="Proteomes" id="UP000229112">
    <property type="component" value="Unassembled WGS sequence"/>
</dbReference>
<dbReference type="InterPro" id="IPR051011">
    <property type="entry name" value="Metal_resp_trans_reg"/>
</dbReference>
<evidence type="ECO:0000256" key="3">
    <source>
        <dbReference type="ARBA" id="ARBA00023163"/>
    </source>
</evidence>
<evidence type="ECO:0000313" key="6">
    <source>
        <dbReference type="Proteomes" id="UP000229112"/>
    </source>
</evidence>
<sequence length="103" mass="11658">MLLSEDIRGIKKNLEKADLRLPSLFSSVSDPTRYFIVKLFLKNKGLCVTDIARVLDISVAAASQQLRILESSLVVNKEKRGQEVCYSLNTKDPYVKKVLDMIK</sequence>
<dbReference type="SMART" id="SM00418">
    <property type="entry name" value="HTH_ARSR"/>
    <property type="match status" value="1"/>
</dbReference>
<dbReference type="PROSITE" id="PS50987">
    <property type="entry name" value="HTH_ARSR_2"/>
    <property type="match status" value="1"/>
</dbReference>
<organism evidence="5 6">
    <name type="scientific">Candidatus Harrisonbacteria bacterium CG10_big_fil_rev_8_21_14_0_10_38_8</name>
    <dbReference type="NCBI Taxonomy" id="1974582"/>
    <lineage>
        <taxon>Bacteria</taxon>
        <taxon>Candidatus Harrisoniibacteriota</taxon>
    </lineage>
</organism>
<dbReference type="Gene3D" id="1.10.10.10">
    <property type="entry name" value="Winged helix-like DNA-binding domain superfamily/Winged helix DNA-binding domain"/>
    <property type="match status" value="1"/>
</dbReference>
<dbReference type="CDD" id="cd00090">
    <property type="entry name" value="HTH_ARSR"/>
    <property type="match status" value="1"/>
</dbReference>
<keyword evidence="1" id="KW-0805">Transcription regulation</keyword>
<evidence type="ECO:0000256" key="1">
    <source>
        <dbReference type="ARBA" id="ARBA00023015"/>
    </source>
</evidence>